<reference evidence="9" key="1">
    <citation type="submission" date="2022-11" db="UniProtKB">
        <authorList>
            <consortium name="WormBaseParasite"/>
        </authorList>
    </citation>
    <scope>IDENTIFICATION</scope>
</reference>
<keyword evidence="4" id="KW-0597">Phosphoprotein</keyword>
<dbReference type="SUPFAM" id="SSF50729">
    <property type="entry name" value="PH domain-like"/>
    <property type="match status" value="1"/>
</dbReference>
<evidence type="ECO:0000313" key="8">
    <source>
        <dbReference type="Proteomes" id="UP000887566"/>
    </source>
</evidence>
<evidence type="ECO:0000313" key="9">
    <source>
        <dbReference type="WBParaSite" id="PSAMB.scaffold3067size33307.g20314.t1"/>
    </source>
</evidence>
<dbReference type="FunFam" id="1.10.220.20:FF:000001">
    <property type="entry name" value="IQ motif and SEC7 domain-containing protein 1"/>
    <property type="match status" value="1"/>
</dbReference>
<evidence type="ECO:0000256" key="6">
    <source>
        <dbReference type="SAM" id="MobiDB-lite"/>
    </source>
</evidence>
<keyword evidence="8" id="KW-1185">Reference proteome</keyword>
<dbReference type="Proteomes" id="UP000887566">
    <property type="component" value="Unplaced"/>
</dbReference>
<dbReference type="AlphaFoldDB" id="A0A914W5H5"/>
<accession>A0A914W5H5</accession>
<dbReference type="SMART" id="SM00233">
    <property type="entry name" value="PH"/>
    <property type="match status" value="1"/>
</dbReference>
<dbReference type="Gene3D" id="1.10.220.20">
    <property type="match status" value="1"/>
</dbReference>
<dbReference type="InterPro" id="IPR001849">
    <property type="entry name" value="PH_domain"/>
</dbReference>
<comment type="subcellular location">
    <subcellularLocation>
        <location evidence="1">Cytoplasm</location>
    </subcellularLocation>
</comment>
<dbReference type="InterPro" id="IPR023394">
    <property type="entry name" value="Sec7_C_sf"/>
</dbReference>
<dbReference type="InterPro" id="IPR035999">
    <property type="entry name" value="Sec7_dom_sf"/>
</dbReference>
<feature type="region of interest" description="Disordered" evidence="6">
    <location>
        <begin position="360"/>
        <end position="425"/>
    </location>
</feature>
<dbReference type="SUPFAM" id="SSF48425">
    <property type="entry name" value="Sec7 domain"/>
    <property type="match status" value="1"/>
</dbReference>
<protein>
    <submittedName>
        <fullName evidence="9">SEC7 domain-containing protein</fullName>
    </submittedName>
</protein>
<evidence type="ECO:0000256" key="2">
    <source>
        <dbReference type="ARBA" id="ARBA00006248"/>
    </source>
</evidence>
<dbReference type="InterPro" id="IPR011993">
    <property type="entry name" value="PH-like_dom_sf"/>
</dbReference>
<comment type="similarity">
    <text evidence="2">Belongs to the BRAG family.</text>
</comment>
<dbReference type="CDD" id="cd13318">
    <property type="entry name" value="PH_IQSEC"/>
    <property type="match status" value="1"/>
</dbReference>
<keyword evidence="3" id="KW-0963">Cytoplasm</keyword>
<dbReference type="Gene3D" id="1.10.1000.11">
    <property type="entry name" value="Arf Nucleotide-binding Site Opener,domain 2"/>
    <property type="match status" value="1"/>
</dbReference>
<evidence type="ECO:0000256" key="1">
    <source>
        <dbReference type="ARBA" id="ARBA00004496"/>
    </source>
</evidence>
<feature type="region of interest" description="Disordered" evidence="6">
    <location>
        <begin position="924"/>
        <end position="946"/>
    </location>
</feature>
<evidence type="ECO:0000256" key="3">
    <source>
        <dbReference type="ARBA" id="ARBA00022490"/>
    </source>
</evidence>
<feature type="region of interest" description="Disordered" evidence="6">
    <location>
        <begin position="996"/>
        <end position="1022"/>
    </location>
</feature>
<name>A0A914W5H5_9BILA</name>
<evidence type="ECO:0000256" key="4">
    <source>
        <dbReference type="ARBA" id="ARBA00022553"/>
    </source>
</evidence>
<dbReference type="PROSITE" id="PS50190">
    <property type="entry name" value="SEC7"/>
    <property type="match status" value="1"/>
</dbReference>
<feature type="region of interest" description="Disordered" evidence="6">
    <location>
        <begin position="483"/>
        <end position="543"/>
    </location>
</feature>
<sequence>MMSWTIDLETLAWLGVHATSTCSLVAQSVACALVAVYGGVGVIVLLCSVSSAHHRPKARSSAAFARPSTGAVYIKDAAQVRDDALIGHHPDDLCSRPTPAEIMHHPQQQQQLRSAHHSLQRMSRGRSPQMSVAMEQQARSVAAAPYPQDDCAVVWLGRYPNSFVTHSHIVPASPRNYELSDEIQQKQIEMLERKYGGRLRAQRAASIVQRAFREYSLAKRWKQVRSQQQPRRHKPAAQWPIANHHRLPPRFDSAYHRSQSPHMHSSHSALLSPQLVRQSPRPPAVSVSASSPVPIRSLQHNGFVNHQTQQQQSDSMLLRYGHHAPIPAPLHLHRYNVGGGAAAASWSSRPTLQTSLTAQLKAEQATSNSPRVAPKASSRSRVVHRAAEDDRASAASGGGPPSVRVSSSTRATSLERKRGQNVSAPQILSHHAEILRNYHPPAAAYQAVDADYAAYARPTAYDPTTPVDADLPSYLTYAQLMSPRMRQKRPAHSPNDDVSPHGPQSPARSAVWVPRVEPEASSSNAVVAAADHSHHSNSLPRLDKQLKRTASDGGSGRTAAAAASALLSARTSEQERRRQYRIALNFFNKKPERGMRFLINFGFVEGTPLAVAKFLISRRGLSKQMIGEFLGNVQNPFHSAVLECFVDEIDFRDMDVDVALRHFLGYFRLPGEAQKIERVMEVFAHRYCECNVERAVHFRHQDTVFILAFAVVMLNTDLHSPNIKEERRMKLDDFVKNLKGIDKGHDVDRLLLVGIYNRVKEQEFRSGSDHVAQVVKVDRSITGKDKPKLAVAHRRLVCYCRLHEVTDPNKKQPTNAHQREIFLFNDMIVVTKIQSRKKTGVMYSYRCSMNLGGMQVHSFHTAHYPHGLRLTNALDNKALLFNARNEEDRRKFAEDLREAIAESDEMETLRIELELEKQSLVRPSAGVSPLSRVDSQRDSGLPDLADDATLKPMHRALSSSLLDLADPSAGAALANVAEASHSIRTAAVAARRASLNSLDSGMSSTASVESRESPPKTPAAAK</sequence>
<evidence type="ECO:0000256" key="5">
    <source>
        <dbReference type="ARBA" id="ARBA00023054"/>
    </source>
</evidence>
<dbReference type="GO" id="GO:0005085">
    <property type="term" value="F:guanyl-nucleotide exchange factor activity"/>
    <property type="evidence" value="ECO:0007669"/>
    <property type="project" value="InterPro"/>
</dbReference>
<dbReference type="CDD" id="cd00171">
    <property type="entry name" value="Sec7"/>
    <property type="match status" value="1"/>
</dbReference>
<feature type="compositionally biased region" description="Low complexity" evidence="6">
    <location>
        <begin position="520"/>
        <end position="530"/>
    </location>
</feature>
<dbReference type="PANTHER" id="PTHR10663:SF342">
    <property type="entry name" value="FI21420P1"/>
    <property type="match status" value="1"/>
</dbReference>
<feature type="compositionally biased region" description="Low complexity" evidence="6">
    <location>
        <begin position="401"/>
        <end position="412"/>
    </location>
</feature>
<dbReference type="InterPro" id="IPR033742">
    <property type="entry name" value="IQSEC_PH"/>
</dbReference>
<dbReference type="PANTHER" id="PTHR10663">
    <property type="entry name" value="GUANYL-NUCLEOTIDE EXCHANGE FACTOR"/>
    <property type="match status" value="1"/>
</dbReference>
<dbReference type="GO" id="GO:0032012">
    <property type="term" value="P:regulation of ARF protein signal transduction"/>
    <property type="evidence" value="ECO:0007669"/>
    <property type="project" value="InterPro"/>
</dbReference>
<organism evidence="8 9">
    <name type="scientific">Plectus sambesii</name>
    <dbReference type="NCBI Taxonomy" id="2011161"/>
    <lineage>
        <taxon>Eukaryota</taxon>
        <taxon>Metazoa</taxon>
        <taxon>Ecdysozoa</taxon>
        <taxon>Nematoda</taxon>
        <taxon>Chromadorea</taxon>
        <taxon>Plectida</taxon>
        <taxon>Plectina</taxon>
        <taxon>Plectoidea</taxon>
        <taxon>Plectidae</taxon>
        <taxon>Plectus</taxon>
    </lineage>
</organism>
<dbReference type="InterPro" id="IPR000904">
    <property type="entry name" value="Sec7_dom"/>
</dbReference>
<keyword evidence="5" id="KW-0175">Coiled coil</keyword>
<dbReference type="WBParaSite" id="PSAMB.scaffold3067size33307.g20314.t1">
    <property type="protein sequence ID" value="PSAMB.scaffold3067size33307.g20314.t1"/>
    <property type="gene ID" value="PSAMB.scaffold3067size33307.g20314"/>
</dbReference>
<feature type="compositionally biased region" description="Polar residues" evidence="6">
    <location>
        <begin position="360"/>
        <end position="370"/>
    </location>
</feature>
<evidence type="ECO:0000259" key="7">
    <source>
        <dbReference type="PROSITE" id="PS50190"/>
    </source>
</evidence>
<dbReference type="SMART" id="SM00222">
    <property type="entry name" value="Sec7"/>
    <property type="match status" value="1"/>
</dbReference>
<dbReference type="Pfam" id="PF16453">
    <property type="entry name" value="IQ_SEC7_PH"/>
    <property type="match status" value="1"/>
</dbReference>
<dbReference type="GO" id="GO:0030036">
    <property type="term" value="P:actin cytoskeleton organization"/>
    <property type="evidence" value="ECO:0007669"/>
    <property type="project" value="TreeGrafter"/>
</dbReference>
<feature type="compositionally biased region" description="Polar residues" evidence="6">
    <location>
        <begin position="996"/>
        <end position="1008"/>
    </location>
</feature>
<dbReference type="GO" id="GO:0005737">
    <property type="term" value="C:cytoplasm"/>
    <property type="evidence" value="ECO:0007669"/>
    <property type="project" value="UniProtKB-SubCell"/>
</dbReference>
<feature type="domain" description="SEC7" evidence="7">
    <location>
        <begin position="569"/>
        <end position="762"/>
    </location>
</feature>
<dbReference type="Gene3D" id="2.30.29.30">
    <property type="entry name" value="Pleckstrin-homology domain (PH domain)/Phosphotyrosine-binding domain (PTB)"/>
    <property type="match status" value="1"/>
</dbReference>
<dbReference type="Pfam" id="PF01369">
    <property type="entry name" value="Sec7"/>
    <property type="match status" value="1"/>
</dbReference>
<dbReference type="FunFam" id="1.10.1000.11:FF:000009">
    <property type="entry name" value="IQ motif and SEC7 domain-containing protein"/>
    <property type="match status" value="1"/>
</dbReference>
<proteinExistence type="inferred from homology"/>